<dbReference type="EMBL" id="BNEC01000003">
    <property type="protein sequence ID" value="GHI68724.1"/>
    <property type="molecule type" value="Genomic_DNA"/>
</dbReference>
<sequence>MTDDEQQLAALLNGLPGHDDARFWRGLKEAAGIYRIRSTMSSAVQEAQDGDFEPLAEFVLDVFNRDGRLKDTAAALASHLGSTLRARAWITDAIAAADRINRAHVQDPLDELAAKW</sequence>
<accession>A0ABQ3SKQ7</accession>
<protein>
    <submittedName>
        <fullName evidence="1">Uncharacterized protein</fullName>
    </submittedName>
</protein>
<dbReference type="Proteomes" id="UP000613974">
    <property type="component" value="Unassembled WGS sequence"/>
</dbReference>
<dbReference type="RefSeq" id="WP_189746449.1">
    <property type="nucleotide sequence ID" value="NZ_BMRL01000021.1"/>
</dbReference>
<comment type="caution">
    <text evidence="1">The sequence shown here is derived from an EMBL/GenBank/DDBJ whole genome shotgun (WGS) entry which is preliminary data.</text>
</comment>
<proteinExistence type="predicted"/>
<evidence type="ECO:0000313" key="2">
    <source>
        <dbReference type="Proteomes" id="UP000613974"/>
    </source>
</evidence>
<dbReference type="GeneID" id="95594983"/>
<keyword evidence="2" id="KW-1185">Reference proteome</keyword>
<reference evidence="2" key="1">
    <citation type="submission" date="2023-07" db="EMBL/GenBank/DDBJ databases">
        <title>Whole genome shotgun sequence of Streptomyces nojiriensis NBRC 13794.</title>
        <authorList>
            <person name="Komaki H."/>
            <person name="Tamura T."/>
        </authorList>
    </citation>
    <scope>NUCLEOTIDE SEQUENCE [LARGE SCALE GENOMIC DNA]</scope>
    <source>
        <strain evidence="2">NBRC 13794</strain>
    </source>
</reference>
<evidence type="ECO:0000313" key="1">
    <source>
        <dbReference type="EMBL" id="GHI68724.1"/>
    </source>
</evidence>
<name>A0ABQ3SKQ7_9ACTN</name>
<organism evidence="1 2">
    <name type="scientific">Streptomyces nojiriensis</name>
    <dbReference type="NCBI Taxonomy" id="66374"/>
    <lineage>
        <taxon>Bacteria</taxon>
        <taxon>Bacillati</taxon>
        <taxon>Actinomycetota</taxon>
        <taxon>Actinomycetes</taxon>
        <taxon>Kitasatosporales</taxon>
        <taxon>Streptomycetaceae</taxon>
        <taxon>Streptomyces</taxon>
    </lineage>
</organism>
<gene>
    <name evidence="1" type="ORF">Snoj_26420</name>
</gene>